<dbReference type="NCBIfam" id="TIGR01427">
    <property type="entry name" value="PTS_IIC_fructo"/>
    <property type="match status" value="1"/>
</dbReference>
<evidence type="ECO:0000256" key="6">
    <source>
        <dbReference type="ARBA" id="ARBA00022679"/>
    </source>
</evidence>
<dbReference type="EMBL" id="DAAOCB010000003">
    <property type="protein sequence ID" value="HAD2401865.1"/>
    <property type="molecule type" value="Genomic_DNA"/>
</dbReference>
<feature type="transmembrane region" description="Helical" evidence="11">
    <location>
        <begin position="429"/>
        <end position="450"/>
    </location>
</feature>
<evidence type="ECO:0000256" key="8">
    <source>
        <dbReference type="ARBA" id="ARBA00022692"/>
    </source>
</evidence>
<dbReference type="EMBL" id="DAAOCV010000002">
    <property type="protein sequence ID" value="HAD2520434.1"/>
    <property type="molecule type" value="Genomic_DNA"/>
</dbReference>
<evidence type="ECO:0000256" key="11">
    <source>
        <dbReference type="SAM" id="Phobius"/>
    </source>
</evidence>
<evidence type="ECO:0000256" key="4">
    <source>
        <dbReference type="ARBA" id="ARBA00022553"/>
    </source>
</evidence>
<feature type="transmembrane region" description="Helical" evidence="11">
    <location>
        <begin position="291"/>
        <end position="309"/>
    </location>
</feature>
<dbReference type="PROSITE" id="PS51104">
    <property type="entry name" value="PTS_EIIC_TYPE_2"/>
    <property type="match status" value="1"/>
</dbReference>
<dbReference type="FunFam" id="3.40.50.2300:FF:000014">
    <property type="entry name" value="PTS system fructose-like transporter subunit IIB"/>
    <property type="match status" value="1"/>
</dbReference>
<dbReference type="Gene3D" id="3.40.50.2300">
    <property type="match status" value="1"/>
</dbReference>
<dbReference type="NCBIfam" id="TIGR00829">
    <property type="entry name" value="FRU"/>
    <property type="match status" value="1"/>
</dbReference>
<dbReference type="EMBL" id="AAKUZR010000001">
    <property type="protein sequence ID" value="ECW0163511.1"/>
    <property type="molecule type" value="Genomic_DNA"/>
</dbReference>
<keyword evidence="8 11" id="KW-0812">Transmembrane</keyword>
<dbReference type="InterPro" id="IPR013011">
    <property type="entry name" value="PTS_EIIB_2"/>
</dbReference>
<comment type="caution">
    <text evidence="16">The sequence shown here is derived from an EMBL/GenBank/DDBJ whole genome shotgun (WGS) entry which is preliminary data.</text>
</comment>
<dbReference type="GO" id="GO:0022877">
    <property type="term" value="F:protein-N(PI)-phosphohistidine-fructose phosphotransferase system transporter activity"/>
    <property type="evidence" value="ECO:0007669"/>
    <property type="project" value="InterPro"/>
</dbReference>
<dbReference type="EMBL" id="DAAOAH010000003">
    <property type="protein sequence ID" value="HAD2193991.1"/>
    <property type="molecule type" value="Genomic_DNA"/>
</dbReference>
<evidence type="ECO:0000313" key="19">
    <source>
        <dbReference type="EMBL" id="HAD2307288.1"/>
    </source>
</evidence>
<dbReference type="EMBL" id="DAAOFU010000005">
    <property type="protein sequence ID" value="HAD2886667.1"/>
    <property type="molecule type" value="Genomic_DNA"/>
</dbReference>
<dbReference type="EMBL" id="DAAOBH010000003">
    <property type="protein sequence ID" value="HAD2307288.1"/>
    <property type="molecule type" value="Genomic_DNA"/>
</dbReference>
<evidence type="ECO:0000313" key="20">
    <source>
        <dbReference type="EMBL" id="HAD2401865.1"/>
    </source>
</evidence>
<dbReference type="GO" id="GO:0090563">
    <property type="term" value="F:protein-phosphocysteine-sugar phosphotransferase activity"/>
    <property type="evidence" value="ECO:0007669"/>
    <property type="project" value="TreeGrafter"/>
</dbReference>
<feature type="transmembrane region" description="Helical" evidence="11">
    <location>
        <begin position="175"/>
        <end position="193"/>
    </location>
</feature>
<comment type="subcellular location">
    <subcellularLocation>
        <location evidence="1">Cell inner membrane</location>
        <topology evidence="1">Multi-pass membrane protein</topology>
    </subcellularLocation>
</comment>
<protein>
    <submittedName>
        <fullName evidence="16">PTS fructose transporter subunit IIC</fullName>
    </submittedName>
</protein>
<sequence>MKKIIAVTGCPTGIAHTFMAEEALKNAAKKLSVEIKVETNGASGVENAIQPADLVDIAGVIIAADKDVLPDRFNGLPVIEVPVKEAIHHPAELINKVINGEAPIRKGESTTSTEIIEKESLGRQIYKHLMSGVSNMLPFVVAGGILIAVSLLWGIYSADPNSAEYNATAAMLMKIGQQAFSIMVPVFTAYIAFSISGRPGMVAGFVGGLLANTTGAGFLGGIIAGFAAGYLMLWVKNRLEGLPRQYEGLKSIFIMPLIGVLVIGVLMSLLGQPVAAINNSMMNWLASLQEANPILLGIVVGAMCSFDFGGPVNKAAYVTGTLLLGQGNFYFMAGVSAACITPPLVIALATTFFPKGFSEEERAAGMVNYILGCTHITEGAIPFAAKDPLRVIPMMMIASSISAVLSYSLRIQVPAPHGGFLILPLVSQPLAWVLCILAGSACGAMMLGLWRLWAVRKNSVNTTPVAKAGGQNAAL</sequence>
<dbReference type="RefSeq" id="WP_000719918.1">
    <property type="nucleotide sequence ID" value="NZ_CP129109.1"/>
</dbReference>
<evidence type="ECO:0000313" key="14">
    <source>
        <dbReference type="EMBL" id="ECR2658233.1"/>
    </source>
</evidence>
<dbReference type="InterPro" id="IPR003352">
    <property type="entry name" value="PTS_EIIC"/>
</dbReference>
<evidence type="ECO:0000256" key="5">
    <source>
        <dbReference type="ARBA" id="ARBA00022597"/>
    </source>
</evidence>
<reference evidence="14" key="3">
    <citation type="submission" date="2019-09" db="EMBL/GenBank/DDBJ databases">
        <authorList>
            <person name="Ashton P.M."/>
            <person name="Dallman T."/>
            <person name="Nair S."/>
            <person name="De Pinna E."/>
            <person name="Peters T."/>
            <person name="Grant K."/>
        </authorList>
    </citation>
    <scope>NUCLEOTIDE SEQUENCE</scope>
    <source>
        <strain evidence="14">797590</strain>
        <strain evidence="15">802759</strain>
    </source>
</reference>
<dbReference type="EMBL" id="DAAOBA010000003">
    <property type="protein sequence ID" value="HAD2278730.1"/>
    <property type="molecule type" value="Genomic_DNA"/>
</dbReference>
<evidence type="ECO:0000256" key="3">
    <source>
        <dbReference type="ARBA" id="ARBA00022475"/>
    </source>
</evidence>
<feature type="transmembrane region" description="Helical" evidence="11">
    <location>
        <begin position="136"/>
        <end position="155"/>
    </location>
</feature>
<dbReference type="GO" id="GO:0005886">
    <property type="term" value="C:plasma membrane"/>
    <property type="evidence" value="ECO:0007669"/>
    <property type="project" value="UniProtKB-SubCell"/>
</dbReference>
<dbReference type="InterPro" id="IPR013014">
    <property type="entry name" value="PTS_EIIC_2"/>
</dbReference>
<keyword evidence="3" id="KW-1003">Cell membrane</keyword>
<gene>
    <name evidence="14" type="ORF">F1J57_05245</name>
    <name evidence="15" type="ORF">F3E75_01000</name>
    <name evidence="16" type="ORF">G1G64_04455</name>
    <name evidence="19" type="ORF">G1G67_04455</name>
    <name evidence="17" type="ORF">G1G69_04455</name>
    <name evidence="18" type="ORF">G1G74_04455</name>
    <name evidence="20" type="ORF">G1G83_04455</name>
    <name evidence="22" type="ORF">G1H25_07150</name>
    <name evidence="21" type="ORF">G1H50_03630</name>
</gene>
<dbReference type="Pfam" id="PF02378">
    <property type="entry name" value="PTS_EIIC"/>
    <property type="match status" value="1"/>
</dbReference>
<keyword evidence="5" id="KW-0762">Sugar transport</keyword>
<evidence type="ECO:0000313" key="21">
    <source>
        <dbReference type="EMBL" id="HAD2520434.1"/>
    </source>
</evidence>
<name>A0A3Y2B860_SALET</name>
<feature type="transmembrane region" description="Helical" evidence="11">
    <location>
        <begin position="252"/>
        <end position="270"/>
    </location>
</feature>
<evidence type="ECO:0000256" key="10">
    <source>
        <dbReference type="ARBA" id="ARBA00023136"/>
    </source>
</evidence>
<evidence type="ECO:0000256" key="7">
    <source>
        <dbReference type="ARBA" id="ARBA00022683"/>
    </source>
</evidence>
<organism evidence="16">
    <name type="scientific">Salmonella enterica I</name>
    <dbReference type="NCBI Taxonomy" id="59201"/>
    <lineage>
        <taxon>Bacteria</taxon>
        <taxon>Pseudomonadati</taxon>
        <taxon>Pseudomonadota</taxon>
        <taxon>Gammaproteobacteria</taxon>
        <taxon>Enterobacterales</taxon>
        <taxon>Enterobacteriaceae</taxon>
        <taxon>Salmonella</taxon>
    </lineage>
</organism>
<feature type="transmembrane region" description="Helical" evidence="11">
    <location>
        <begin position="329"/>
        <end position="353"/>
    </location>
</feature>
<evidence type="ECO:0000256" key="1">
    <source>
        <dbReference type="ARBA" id="ARBA00004429"/>
    </source>
</evidence>
<reference evidence="16" key="1">
    <citation type="journal article" date="2018" name="Genome Biol.">
        <title>SKESA: strategic k-mer extension for scrupulous assemblies.</title>
        <authorList>
            <person name="Souvorov A."/>
            <person name="Agarwala R."/>
            <person name="Lipman D.J."/>
        </authorList>
    </citation>
    <scope>NUCLEOTIDE SEQUENCE</scope>
    <source>
        <strain evidence="16">Salmonella enterica subsp. enterica</strain>
    </source>
</reference>
<feature type="domain" description="PTS EIIB type-2" evidence="12">
    <location>
        <begin position="2"/>
        <end position="99"/>
    </location>
</feature>
<dbReference type="PANTHER" id="PTHR30505:SF28">
    <property type="entry name" value="PTS SYSTEM 2-O-ALPHA-MANNOSYL-D-GLYCERATE-SPECIFIC EIIABC COMPONENT"/>
    <property type="match status" value="1"/>
</dbReference>
<dbReference type="CDD" id="cd05569">
    <property type="entry name" value="PTS_IIB_fructose"/>
    <property type="match status" value="1"/>
</dbReference>
<dbReference type="EMBL" id="DAAOAI010000003">
    <property type="protein sequence ID" value="HAD2189293.1"/>
    <property type="molecule type" value="Genomic_DNA"/>
</dbReference>
<accession>A0A3Y2B860</accession>
<evidence type="ECO:0000313" key="22">
    <source>
        <dbReference type="EMBL" id="HAD2886667.1"/>
    </source>
</evidence>
<dbReference type="Pfam" id="PF02302">
    <property type="entry name" value="PTS_IIB"/>
    <property type="match status" value="1"/>
</dbReference>
<dbReference type="InterPro" id="IPR003353">
    <property type="entry name" value="PTS_IIB_fruc"/>
</dbReference>
<evidence type="ECO:0000256" key="2">
    <source>
        <dbReference type="ARBA" id="ARBA00022448"/>
    </source>
</evidence>
<dbReference type="GO" id="GO:0005351">
    <property type="term" value="F:carbohydrate:proton symporter activity"/>
    <property type="evidence" value="ECO:0007669"/>
    <property type="project" value="InterPro"/>
</dbReference>
<keyword evidence="6" id="KW-0808">Transferase</keyword>
<dbReference type="InterPro" id="IPR036095">
    <property type="entry name" value="PTS_EIIB-like_sf"/>
</dbReference>
<feature type="domain" description="PTS EIIC type-2" evidence="13">
    <location>
        <begin position="125"/>
        <end position="464"/>
    </location>
</feature>
<reference evidence="16" key="2">
    <citation type="submission" date="2019-01" db="EMBL/GenBank/DDBJ databases">
        <authorList>
            <consortium name="NCBI Pathogen Detection Project"/>
        </authorList>
    </citation>
    <scope>NUCLEOTIDE SEQUENCE</scope>
    <source>
        <strain evidence="16">Salmonella enterica subsp. enterica</strain>
    </source>
</reference>
<keyword evidence="10 11" id="KW-0472">Membrane</keyword>
<evidence type="ECO:0000259" key="12">
    <source>
        <dbReference type="PROSITE" id="PS51099"/>
    </source>
</evidence>
<evidence type="ECO:0000256" key="9">
    <source>
        <dbReference type="ARBA" id="ARBA00022989"/>
    </source>
</evidence>
<evidence type="ECO:0000313" key="16">
    <source>
        <dbReference type="EMBL" id="HAD2189293.1"/>
    </source>
</evidence>
<evidence type="ECO:0000313" key="17">
    <source>
        <dbReference type="EMBL" id="HAD2193991.1"/>
    </source>
</evidence>
<feature type="transmembrane region" description="Helical" evidence="11">
    <location>
        <begin position="391"/>
        <end position="409"/>
    </location>
</feature>
<dbReference type="PANTHER" id="PTHR30505">
    <property type="entry name" value="FRUCTOSE-LIKE PERMEASE"/>
    <property type="match status" value="1"/>
</dbReference>
<dbReference type="InterPro" id="IPR006327">
    <property type="entry name" value="PTS_IIC_fruc"/>
</dbReference>
<evidence type="ECO:0000313" key="15">
    <source>
        <dbReference type="EMBL" id="ECW0163511.1"/>
    </source>
</evidence>
<evidence type="ECO:0000313" key="18">
    <source>
        <dbReference type="EMBL" id="HAD2278730.1"/>
    </source>
</evidence>
<dbReference type="GO" id="GO:0009401">
    <property type="term" value="P:phosphoenolpyruvate-dependent sugar phosphotransferase system"/>
    <property type="evidence" value="ECO:0007669"/>
    <property type="project" value="UniProtKB-KW"/>
</dbReference>
<keyword evidence="7" id="KW-0598">Phosphotransferase system</keyword>
<dbReference type="InterPro" id="IPR003501">
    <property type="entry name" value="PTS_EIIB_2/3"/>
</dbReference>
<dbReference type="PROSITE" id="PS51099">
    <property type="entry name" value="PTS_EIIB_TYPE_2"/>
    <property type="match status" value="1"/>
</dbReference>
<dbReference type="AlphaFoldDB" id="A0A3Y2B860"/>
<proteinExistence type="predicted"/>
<keyword evidence="2" id="KW-0813">Transport</keyword>
<dbReference type="SUPFAM" id="SSF52794">
    <property type="entry name" value="PTS system IIB component-like"/>
    <property type="match status" value="1"/>
</dbReference>
<keyword evidence="9 11" id="KW-1133">Transmembrane helix</keyword>
<evidence type="ECO:0000259" key="13">
    <source>
        <dbReference type="PROSITE" id="PS51104"/>
    </source>
</evidence>
<dbReference type="EMBL" id="AAKFGN010000003">
    <property type="protein sequence ID" value="ECR2658233.1"/>
    <property type="molecule type" value="Genomic_DNA"/>
</dbReference>
<keyword evidence="4" id="KW-0597">Phosphoprotein</keyword>
<feature type="transmembrane region" description="Helical" evidence="11">
    <location>
        <begin position="205"/>
        <end position="232"/>
    </location>
</feature>
<dbReference type="InterPro" id="IPR050864">
    <property type="entry name" value="Bacterial_PTS_Sugar_Transport"/>
</dbReference>